<dbReference type="AlphaFoldDB" id="A0A8K1FMZ3"/>
<dbReference type="GO" id="GO:0005634">
    <property type="term" value="C:nucleus"/>
    <property type="evidence" value="ECO:0007669"/>
    <property type="project" value="TreeGrafter"/>
</dbReference>
<dbReference type="PROSITE" id="PS50076">
    <property type="entry name" value="DNAJ_2"/>
    <property type="match status" value="1"/>
</dbReference>
<dbReference type="GO" id="GO:0051082">
    <property type="term" value="F:unfolded protein binding"/>
    <property type="evidence" value="ECO:0007669"/>
    <property type="project" value="TreeGrafter"/>
</dbReference>
<feature type="compositionally biased region" description="Basic residues" evidence="1">
    <location>
        <begin position="44"/>
        <end position="53"/>
    </location>
</feature>
<feature type="compositionally biased region" description="Basic and acidic residues" evidence="1">
    <location>
        <begin position="319"/>
        <end position="330"/>
    </location>
</feature>
<evidence type="ECO:0000259" key="2">
    <source>
        <dbReference type="PROSITE" id="PS50076"/>
    </source>
</evidence>
<dbReference type="PROSITE" id="PS00636">
    <property type="entry name" value="DNAJ_1"/>
    <property type="match status" value="1"/>
</dbReference>
<protein>
    <recommendedName>
        <fullName evidence="2">J domain-containing protein</fullName>
    </recommendedName>
</protein>
<feature type="domain" description="J" evidence="2">
    <location>
        <begin position="98"/>
        <end position="163"/>
    </location>
</feature>
<evidence type="ECO:0000313" key="3">
    <source>
        <dbReference type="EMBL" id="TMW65342.1"/>
    </source>
</evidence>
<dbReference type="InterPro" id="IPR018253">
    <property type="entry name" value="DnaJ_domain_CS"/>
</dbReference>
<proteinExistence type="predicted"/>
<dbReference type="PANTHER" id="PTHR43948:SF10">
    <property type="entry name" value="MRJ, ISOFORM E"/>
    <property type="match status" value="1"/>
</dbReference>
<accession>A0A8K1FMZ3</accession>
<comment type="caution">
    <text evidence="3">The sequence shown here is derived from an EMBL/GenBank/DDBJ whole genome shotgun (WGS) entry which is preliminary data.</text>
</comment>
<dbReference type="Gene3D" id="1.10.287.110">
    <property type="entry name" value="DnaJ domain"/>
    <property type="match status" value="1"/>
</dbReference>
<keyword evidence="4" id="KW-1185">Reference proteome</keyword>
<dbReference type="PANTHER" id="PTHR43948">
    <property type="entry name" value="DNAJ HOMOLOG SUBFAMILY B"/>
    <property type="match status" value="1"/>
</dbReference>
<dbReference type="EMBL" id="SPLM01000037">
    <property type="protein sequence ID" value="TMW65342.1"/>
    <property type="molecule type" value="Genomic_DNA"/>
</dbReference>
<dbReference type="PRINTS" id="PR00625">
    <property type="entry name" value="JDOMAIN"/>
</dbReference>
<dbReference type="SUPFAM" id="SSF46565">
    <property type="entry name" value="Chaperone J-domain"/>
    <property type="match status" value="1"/>
</dbReference>
<dbReference type="InterPro" id="IPR036869">
    <property type="entry name" value="J_dom_sf"/>
</dbReference>
<gene>
    <name evidence="3" type="ORF">Poli38472_007984</name>
</gene>
<feature type="compositionally biased region" description="Polar residues" evidence="1">
    <location>
        <begin position="67"/>
        <end position="76"/>
    </location>
</feature>
<dbReference type="GO" id="GO:0044183">
    <property type="term" value="F:protein folding chaperone"/>
    <property type="evidence" value="ECO:0007669"/>
    <property type="project" value="TreeGrafter"/>
</dbReference>
<evidence type="ECO:0000313" key="4">
    <source>
        <dbReference type="Proteomes" id="UP000794436"/>
    </source>
</evidence>
<dbReference type="InterPro" id="IPR001623">
    <property type="entry name" value="DnaJ_domain"/>
</dbReference>
<organism evidence="3 4">
    <name type="scientific">Pythium oligandrum</name>
    <name type="common">Mycoparasitic fungus</name>
    <dbReference type="NCBI Taxonomy" id="41045"/>
    <lineage>
        <taxon>Eukaryota</taxon>
        <taxon>Sar</taxon>
        <taxon>Stramenopiles</taxon>
        <taxon>Oomycota</taxon>
        <taxon>Peronosporomycetes</taxon>
        <taxon>Pythiales</taxon>
        <taxon>Pythiaceae</taxon>
        <taxon>Pythium</taxon>
    </lineage>
</organism>
<evidence type="ECO:0000256" key="1">
    <source>
        <dbReference type="SAM" id="MobiDB-lite"/>
    </source>
</evidence>
<dbReference type="CDD" id="cd06257">
    <property type="entry name" value="DnaJ"/>
    <property type="match status" value="1"/>
</dbReference>
<dbReference type="OrthoDB" id="10250354at2759"/>
<dbReference type="SMART" id="SM00271">
    <property type="entry name" value="DnaJ"/>
    <property type="match status" value="1"/>
</dbReference>
<feature type="compositionally biased region" description="Polar residues" evidence="1">
    <location>
        <begin position="333"/>
        <end position="343"/>
    </location>
</feature>
<dbReference type="Proteomes" id="UP000794436">
    <property type="component" value="Unassembled WGS sequence"/>
</dbReference>
<dbReference type="GO" id="GO:0051087">
    <property type="term" value="F:protein-folding chaperone binding"/>
    <property type="evidence" value="ECO:0007669"/>
    <property type="project" value="TreeGrafter"/>
</dbReference>
<name>A0A8K1FMZ3_PYTOL</name>
<reference evidence="3" key="1">
    <citation type="submission" date="2019-03" db="EMBL/GenBank/DDBJ databases">
        <title>Long read genome sequence of the mycoparasitic Pythium oligandrum ATCC 38472 isolated from sugarbeet rhizosphere.</title>
        <authorList>
            <person name="Gaulin E."/>
        </authorList>
    </citation>
    <scope>NUCLEOTIDE SEQUENCE</scope>
    <source>
        <strain evidence="3">ATCC 38472_TT</strain>
    </source>
</reference>
<dbReference type="Pfam" id="PF00226">
    <property type="entry name" value="DnaJ"/>
    <property type="match status" value="1"/>
</dbReference>
<sequence length="379" mass="42163">MRNRGGGVWDTKQQKKRGSSMPFLEPQQQTHDKRRADESQSQTKPRKRQRRGKPVQEEEENKEKDGNATSPASQNEKPVVSGVSDTECRAMEHLDSDDYFEVLGLARTATEADVKKAYRKLAIQWHPDKNRSDPKAEEYFKKIAEAYEVLSDPEKRRVYERYGKKKLEETGGEHVYEDHFGYGGRAKFSSRHARDIFEAFFGGVDPFEAFFGEQRRRSQQRGRRSVFDDDDGGFGMMGGGFGMHMMGGGGFGMMHGFGGSGRRSGGFGMMDSFFNDDFGGFGSMGGSSSFSQSVSTSSYTDRSGQTVTKKTTTTVNPDGRTETITEEYRNGKLVNSNSNSSTRLADAGRMQLEGGSSRTGSSRERLASAGSARVRSRRA</sequence>
<feature type="compositionally biased region" description="Low complexity" evidence="1">
    <location>
        <begin position="306"/>
        <end position="315"/>
    </location>
</feature>
<dbReference type="GO" id="GO:0005737">
    <property type="term" value="C:cytoplasm"/>
    <property type="evidence" value="ECO:0007669"/>
    <property type="project" value="TreeGrafter"/>
</dbReference>
<feature type="region of interest" description="Disordered" evidence="1">
    <location>
        <begin position="295"/>
        <end position="379"/>
    </location>
</feature>
<feature type="region of interest" description="Disordered" evidence="1">
    <location>
        <begin position="1"/>
        <end position="88"/>
    </location>
</feature>